<dbReference type="EMBL" id="JAUFQU010000056">
    <property type="protein sequence ID" value="MDN3709757.1"/>
    <property type="molecule type" value="Genomic_DNA"/>
</dbReference>
<sequence>MFHQHIEKRSSSFYIILLGVIAIYGFLVAKLLPIPLYKNLLRFLLLKNYKNRYHIKIVIIFRKNNANFKVISIVYF</sequence>
<keyword evidence="1" id="KW-0812">Transmembrane</keyword>
<keyword evidence="1" id="KW-1133">Transmembrane helix</keyword>
<evidence type="ECO:0000313" key="5">
    <source>
        <dbReference type="Proteomes" id="UP001242368"/>
    </source>
</evidence>
<reference evidence="2" key="3">
    <citation type="submission" date="2023-06" db="EMBL/GenBank/DDBJ databases">
        <authorList>
            <person name="Lucena T."/>
            <person name="Sun Q."/>
        </authorList>
    </citation>
    <scope>NUCLEOTIDE SEQUENCE</scope>
    <source>
        <strain evidence="2">CECT 7184</strain>
    </source>
</reference>
<keyword evidence="1" id="KW-0472">Membrane</keyword>
<dbReference type="RefSeq" id="WP_290365220.1">
    <property type="nucleotide sequence ID" value="NZ_JAUFQU010000056.1"/>
</dbReference>
<gene>
    <name evidence="2" type="ORF">QW060_22700</name>
    <name evidence="3" type="ORF">QW060_23990</name>
    <name evidence="4" type="ORF">QW060_24170</name>
</gene>
<feature type="transmembrane region" description="Helical" evidence="1">
    <location>
        <begin position="12"/>
        <end position="32"/>
    </location>
</feature>
<organism evidence="2 5">
    <name type="scientific">Paenimyroides ceti</name>
    <dbReference type="NCBI Taxonomy" id="395087"/>
    <lineage>
        <taxon>Bacteria</taxon>
        <taxon>Pseudomonadati</taxon>
        <taxon>Bacteroidota</taxon>
        <taxon>Flavobacteriia</taxon>
        <taxon>Flavobacteriales</taxon>
        <taxon>Flavobacteriaceae</taxon>
        <taxon>Paenimyroides</taxon>
    </lineage>
</organism>
<proteinExistence type="predicted"/>
<reference evidence="2" key="1">
    <citation type="journal article" date="2014" name="Int. J. Syst. Evol. Microbiol.">
        <title>Complete genome of a new Firmicutes species belonging to the dominant human colonic microbiota ('Ruminococcus bicirculans') reveals two chromosomes and a selective capacity to utilize plant glucans.</title>
        <authorList>
            <consortium name="NISC Comparative Sequencing Program"/>
            <person name="Wegmann U."/>
            <person name="Louis P."/>
            <person name="Goesmann A."/>
            <person name="Henrissat B."/>
            <person name="Duncan S.H."/>
            <person name="Flint H.J."/>
        </authorList>
    </citation>
    <scope>NUCLEOTIDE SEQUENCE</scope>
    <source>
        <strain evidence="2">CECT 7184</strain>
    </source>
</reference>
<protein>
    <submittedName>
        <fullName evidence="2">Uncharacterized protein</fullName>
    </submittedName>
</protein>
<evidence type="ECO:0000313" key="3">
    <source>
        <dbReference type="EMBL" id="MDN3709967.1"/>
    </source>
</evidence>
<comment type="caution">
    <text evidence="2">The sequence shown here is derived from an EMBL/GenBank/DDBJ whole genome shotgun (WGS) entry which is preliminary data.</text>
</comment>
<reference evidence="5" key="2">
    <citation type="journal article" date="2019" name="Int. J. Syst. Evol. Microbiol.">
        <title>The Global Catalogue of Microorganisms (GCM) 10K type strain sequencing project: providing services to taxonomists for standard genome sequencing and annotation.</title>
        <authorList>
            <consortium name="The Broad Institute Genomics Platform"/>
            <consortium name="The Broad Institute Genome Sequencing Center for Infectious Disease"/>
            <person name="Wu L."/>
            <person name="Ma J."/>
        </authorList>
    </citation>
    <scope>NUCLEOTIDE SEQUENCE [LARGE SCALE GENOMIC DNA]</scope>
    <source>
        <strain evidence="5">CECT 7184</strain>
    </source>
</reference>
<dbReference type="EMBL" id="JAUFQU010000070">
    <property type="protein sequence ID" value="MDN3710002.1"/>
    <property type="molecule type" value="Genomic_DNA"/>
</dbReference>
<name>A0ABT8CZK3_9FLAO</name>
<dbReference type="Proteomes" id="UP001242368">
    <property type="component" value="Unassembled WGS sequence"/>
</dbReference>
<evidence type="ECO:0000256" key="1">
    <source>
        <dbReference type="SAM" id="Phobius"/>
    </source>
</evidence>
<evidence type="ECO:0000313" key="2">
    <source>
        <dbReference type="EMBL" id="MDN3709757.1"/>
    </source>
</evidence>
<evidence type="ECO:0000313" key="4">
    <source>
        <dbReference type="EMBL" id="MDN3710002.1"/>
    </source>
</evidence>
<dbReference type="EMBL" id="JAUFQU010000069">
    <property type="protein sequence ID" value="MDN3709967.1"/>
    <property type="molecule type" value="Genomic_DNA"/>
</dbReference>
<keyword evidence="5" id="KW-1185">Reference proteome</keyword>
<accession>A0ABT8CZK3</accession>